<evidence type="ECO:0000313" key="4">
    <source>
        <dbReference type="Proteomes" id="UP000269721"/>
    </source>
</evidence>
<protein>
    <recommendedName>
        <fullName evidence="5">FHA domain-containing protein</fullName>
    </recommendedName>
</protein>
<dbReference type="Proteomes" id="UP000269721">
    <property type="component" value="Unassembled WGS sequence"/>
</dbReference>
<evidence type="ECO:0008006" key="5">
    <source>
        <dbReference type="Google" id="ProtNLM"/>
    </source>
</evidence>
<proteinExistence type="predicted"/>
<feature type="compositionally biased region" description="Low complexity" evidence="1">
    <location>
        <begin position="359"/>
        <end position="373"/>
    </location>
</feature>
<feature type="signal peptide" evidence="2">
    <location>
        <begin position="1"/>
        <end position="15"/>
    </location>
</feature>
<feature type="compositionally biased region" description="Polar residues" evidence="1">
    <location>
        <begin position="341"/>
        <end position="350"/>
    </location>
</feature>
<evidence type="ECO:0000256" key="2">
    <source>
        <dbReference type="SAM" id="SignalP"/>
    </source>
</evidence>
<gene>
    <name evidence="3" type="ORF">BDK51DRAFT_32715</name>
</gene>
<reference evidence="4" key="1">
    <citation type="journal article" date="2018" name="Nat. Microbiol.">
        <title>Leveraging single-cell genomics to expand the fungal tree of life.</title>
        <authorList>
            <person name="Ahrendt S.R."/>
            <person name="Quandt C.A."/>
            <person name="Ciobanu D."/>
            <person name="Clum A."/>
            <person name="Salamov A."/>
            <person name="Andreopoulos B."/>
            <person name="Cheng J.F."/>
            <person name="Woyke T."/>
            <person name="Pelin A."/>
            <person name="Henrissat B."/>
            <person name="Reynolds N.K."/>
            <person name="Benny G.L."/>
            <person name="Smith M.E."/>
            <person name="James T.Y."/>
            <person name="Grigoriev I.V."/>
        </authorList>
    </citation>
    <scope>NUCLEOTIDE SEQUENCE [LARGE SCALE GENOMIC DNA]</scope>
</reference>
<dbReference type="AlphaFoldDB" id="A0A4P9WFR4"/>
<organism evidence="3 4">
    <name type="scientific">Blyttiomyces helicus</name>
    <dbReference type="NCBI Taxonomy" id="388810"/>
    <lineage>
        <taxon>Eukaryota</taxon>
        <taxon>Fungi</taxon>
        <taxon>Fungi incertae sedis</taxon>
        <taxon>Chytridiomycota</taxon>
        <taxon>Chytridiomycota incertae sedis</taxon>
        <taxon>Chytridiomycetes</taxon>
        <taxon>Chytridiomycetes incertae sedis</taxon>
        <taxon>Blyttiomyces</taxon>
    </lineage>
</organism>
<accession>A0A4P9WFR4</accession>
<evidence type="ECO:0000256" key="1">
    <source>
        <dbReference type="SAM" id="MobiDB-lite"/>
    </source>
</evidence>
<feature type="chain" id="PRO_5020791832" description="FHA domain-containing protein" evidence="2">
    <location>
        <begin position="16"/>
        <end position="384"/>
    </location>
</feature>
<name>A0A4P9WFR4_9FUNG</name>
<feature type="region of interest" description="Disordered" evidence="1">
    <location>
        <begin position="78"/>
        <end position="99"/>
    </location>
</feature>
<keyword evidence="2" id="KW-0732">Signal</keyword>
<dbReference type="EMBL" id="KZ995464">
    <property type="protein sequence ID" value="RKO90613.1"/>
    <property type="molecule type" value="Genomic_DNA"/>
</dbReference>
<evidence type="ECO:0000313" key="3">
    <source>
        <dbReference type="EMBL" id="RKO90613.1"/>
    </source>
</evidence>
<feature type="compositionally biased region" description="Polar residues" evidence="1">
    <location>
        <begin position="79"/>
        <end position="96"/>
    </location>
</feature>
<sequence>MTMVINLAFFSFTCSFTLPLHDPPDNGKFRPREHAASSRLGTIEKDKHSKSPIMLSGVLPEQLLRSVCSRFGDGGISRDNGNGSLTKSNTQTSFGPSVSDHRHVVKNLNGHRLIASSLFPPTTCQKKASLLKNARCSDHDGPIERHLVRASLCKNTYAHIKKFPHTDQIFPPVHRQHNILRLYVNLSDCHSTLISTNGSSAFITRWKGNWMSEKFENRGERVRHGAVEIIYAKHLGKKDHILVHDPTDEVIDRIPRAKVAAAAVEHRAQRKFKLLINLHAVPQDPHKVLHYNYPTVTRDSCSTPFPQLEEALTRGTSVHVEFQATVARTHAWQTDLYPHPSSVTEMNTHGNGKLEDRLPLPSLHQGSPQSSSSIALERKGALFE</sequence>
<feature type="region of interest" description="Disordered" evidence="1">
    <location>
        <begin position="338"/>
        <end position="384"/>
    </location>
</feature>
<keyword evidence="4" id="KW-1185">Reference proteome</keyword>